<dbReference type="InterPro" id="IPR006620">
    <property type="entry name" value="Pro_4_hyd_alph"/>
</dbReference>
<evidence type="ECO:0000313" key="7">
    <source>
        <dbReference type="EMBL" id="CAB4160151.1"/>
    </source>
</evidence>
<gene>
    <name evidence="10" type="ORF">UFOVP1002_136</name>
    <name evidence="11" type="ORF">UFOVP1217_59</name>
    <name evidence="12" type="ORF">UFOVP1343_43</name>
    <name evidence="13" type="ORF">UFOVP1438_92</name>
    <name evidence="16" type="ORF">UFOVP1541_93</name>
    <name evidence="14" type="ORF">UFOVP1592_88</name>
    <name evidence="5" type="ORF">UFOVP465_137</name>
    <name evidence="6" type="ORF">UFOVP666_183</name>
    <name evidence="7" type="ORF">UFOVP727_72</name>
    <name evidence="15" type="ORF">UFOVP741_75</name>
    <name evidence="8" type="ORF">UFOVP819_23</name>
    <name evidence="9" type="ORF">UFOVP926_64</name>
</gene>
<dbReference type="EMBL" id="LR798341">
    <property type="protein sequence ID" value="CAB5225140.1"/>
    <property type="molecule type" value="Genomic_DNA"/>
</dbReference>
<protein>
    <submittedName>
        <fullName evidence="14">Prolyl 4-hydroxylase, alpha subunit</fullName>
    </submittedName>
</protein>
<evidence type="ECO:0000313" key="16">
    <source>
        <dbReference type="EMBL" id="CAB5228973.1"/>
    </source>
</evidence>
<evidence type="ECO:0000313" key="11">
    <source>
        <dbReference type="EMBL" id="CAB4191610.1"/>
    </source>
</evidence>
<dbReference type="GO" id="GO:0005506">
    <property type="term" value="F:iron ion binding"/>
    <property type="evidence" value="ECO:0007669"/>
    <property type="project" value="InterPro"/>
</dbReference>
<evidence type="ECO:0000256" key="1">
    <source>
        <dbReference type="ARBA" id="ARBA00001961"/>
    </source>
</evidence>
<proteinExistence type="predicted"/>
<evidence type="ECO:0000256" key="2">
    <source>
        <dbReference type="ARBA" id="ARBA00022964"/>
    </source>
</evidence>
<name>A0A6J5SR69_9CAUD</name>
<evidence type="ECO:0000313" key="12">
    <source>
        <dbReference type="EMBL" id="CAB4200442.1"/>
    </source>
</evidence>
<comment type="cofactor">
    <cofactor evidence="1">
        <name>L-ascorbate</name>
        <dbReference type="ChEBI" id="CHEBI:38290"/>
    </cofactor>
</comment>
<dbReference type="EMBL" id="LR797395">
    <property type="protein sequence ID" value="CAB4213138.1"/>
    <property type="molecule type" value="Genomic_DNA"/>
</dbReference>
<dbReference type="GO" id="GO:0051213">
    <property type="term" value="F:dioxygenase activity"/>
    <property type="evidence" value="ECO:0007669"/>
    <property type="project" value="UniProtKB-KW"/>
</dbReference>
<evidence type="ECO:0000313" key="15">
    <source>
        <dbReference type="EMBL" id="CAB5225140.1"/>
    </source>
</evidence>
<dbReference type="EMBL" id="LR797305">
    <property type="protein sequence ID" value="CAB4200442.1"/>
    <property type="molecule type" value="Genomic_DNA"/>
</dbReference>
<dbReference type="GO" id="GO:0031418">
    <property type="term" value="F:L-ascorbic acid binding"/>
    <property type="evidence" value="ECO:0007669"/>
    <property type="project" value="InterPro"/>
</dbReference>
<dbReference type="EMBL" id="LR796762">
    <property type="protein sequence ID" value="CAB4164461.1"/>
    <property type="molecule type" value="Genomic_DNA"/>
</dbReference>
<evidence type="ECO:0000313" key="9">
    <source>
        <dbReference type="EMBL" id="CAB4172221.1"/>
    </source>
</evidence>
<dbReference type="EMBL" id="LR796644">
    <property type="protein sequence ID" value="CAB4156836.1"/>
    <property type="molecule type" value="Genomic_DNA"/>
</dbReference>
<reference evidence="14" key="1">
    <citation type="submission" date="2020-05" db="EMBL/GenBank/DDBJ databases">
        <authorList>
            <person name="Chiriac C."/>
            <person name="Salcher M."/>
            <person name="Ghai R."/>
            <person name="Kavagutti S V."/>
        </authorList>
    </citation>
    <scope>NUCLEOTIDE SEQUENCE</scope>
</reference>
<evidence type="ECO:0000313" key="13">
    <source>
        <dbReference type="EMBL" id="CAB4213138.1"/>
    </source>
</evidence>
<dbReference type="EMBL" id="LR798395">
    <property type="protein sequence ID" value="CAB5228973.1"/>
    <property type="molecule type" value="Genomic_DNA"/>
</dbReference>
<feature type="domain" description="Prolyl 4-hydroxylase alpha subunit" evidence="4">
    <location>
        <begin position="8"/>
        <end position="218"/>
    </location>
</feature>
<dbReference type="EMBL" id="LR797452">
    <property type="protein sequence ID" value="CAB4217789.1"/>
    <property type="molecule type" value="Genomic_DNA"/>
</dbReference>
<evidence type="ECO:0000313" key="14">
    <source>
        <dbReference type="EMBL" id="CAB4217789.1"/>
    </source>
</evidence>
<keyword evidence="3" id="KW-0560">Oxidoreductase</keyword>
<dbReference type="EMBL" id="LR797177">
    <property type="protein sequence ID" value="CAB4191610.1"/>
    <property type="molecule type" value="Genomic_DNA"/>
</dbReference>
<evidence type="ECO:0000313" key="6">
    <source>
        <dbReference type="EMBL" id="CAB4156836.1"/>
    </source>
</evidence>
<dbReference type="GO" id="GO:0016705">
    <property type="term" value="F:oxidoreductase activity, acting on paired donors, with incorporation or reduction of molecular oxygen"/>
    <property type="evidence" value="ECO:0007669"/>
    <property type="project" value="InterPro"/>
</dbReference>
<keyword evidence="2" id="KW-0223">Dioxygenase</keyword>
<organism evidence="14">
    <name type="scientific">uncultured Caudovirales phage</name>
    <dbReference type="NCBI Taxonomy" id="2100421"/>
    <lineage>
        <taxon>Viruses</taxon>
        <taxon>Duplodnaviria</taxon>
        <taxon>Heunggongvirae</taxon>
        <taxon>Uroviricota</taxon>
        <taxon>Caudoviricetes</taxon>
        <taxon>Peduoviridae</taxon>
        <taxon>Maltschvirus</taxon>
        <taxon>Maltschvirus maltsch</taxon>
    </lineage>
</organism>
<evidence type="ECO:0000313" key="8">
    <source>
        <dbReference type="EMBL" id="CAB4164461.1"/>
    </source>
</evidence>
<evidence type="ECO:0000256" key="3">
    <source>
        <dbReference type="ARBA" id="ARBA00023002"/>
    </source>
</evidence>
<dbReference type="EMBL" id="LR796961">
    <property type="protein sequence ID" value="CAB4178385.1"/>
    <property type="molecule type" value="Genomic_DNA"/>
</dbReference>
<evidence type="ECO:0000313" key="10">
    <source>
        <dbReference type="EMBL" id="CAB4178385.1"/>
    </source>
</evidence>
<dbReference type="EMBL" id="LR796698">
    <property type="protein sequence ID" value="CAB4160151.1"/>
    <property type="molecule type" value="Genomic_DNA"/>
</dbReference>
<dbReference type="EMBL" id="LR796878">
    <property type="protein sequence ID" value="CAB4172221.1"/>
    <property type="molecule type" value="Genomic_DNA"/>
</dbReference>
<evidence type="ECO:0000313" key="5">
    <source>
        <dbReference type="EMBL" id="CAB4145218.1"/>
    </source>
</evidence>
<evidence type="ECO:0000259" key="4">
    <source>
        <dbReference type="SMART" id="SM00702"/>
    </source>
</evidence>
<dbReference type="SMART" id="SM00702">
    <property type="entry name" value="P4Hc"/>
    <property type="match status" value="1"/>
</dbReference>
<sequence>MTTPKTFPAFSLFKEFLDETSHQTILEYVSNDREFSELKDSFYETRFELISHSKKPELVYLRPYVAVDGNISDSDYLPEPSGWLYLRNYPSDIKILQAIEKIDKQVQNTIKELFGLSVKGVYAPFLLKFSDGCGLRLHTDTFKEDEITDYKNISYFSSTYYINEDFVGGENVFPYYGTKLQPRANSLYLTTDINNEDMIHEIKPVVSGARYTRQQLWQLDSEA</sequence>
<accession>A0A6J5SR69</accession>
<dbReference type="Gene3D" id="2.60.120.620">
    <property type="entry name" value="q2cbj1_9rhob like domain"/>
    <property type="match status" value="1"/>
</dbReference>
<dbReference type="EMBL" id="LR796443">
    <property type="protein sequence ID" value="CAB4145218.1"/>
    <property type="molecule type" value="Genomic_DNA"/>
</dbReference>